<sequence>MLKNKSLLYLLSITSLQFFIQGIWSMTLGLVLNNNGMGNSIRAVFFLLGLATIISPLIIGYISDRLSSPKIILSLLHFFNAINMVGLYLSFIYNKPILIIMFIFIAGLLFYPTTALVNSLTFQNVNSDSLFPIIRSFGTIGFMLSGFLMGIYNIESNFILFLFASAFSLVISIMAFIAPFKHNELQVQGATSIFKSIKDVFSLIKEKKAIPYFTCALFMMVSQLSYTAYMPVYLYETGFDNPSILMQVAVISELIFMMVLPLVIKKVKIESLMLLGTLTYALRSLITLNLHDASYYFVILTLFLQGFSWVMFFIVFDIFIKKISLEHNQHQMQSLKVIFINGLGVSIASLICGYAFNNLNDVIQDERWASFWMLPLVISVGSFLIILFNRKSLDKRRMF</sequence>
<evidence type="ECO:0000313" key="9">
    <source>
        <dbReference type="Proteomes" id="UP000464389"/>
    </source>
</evidence>
<feature type="transmembrane region" description="Helical" evidence="7">
    <location>
        <begin position="337"/>
        <end position="356"/>
    </location>
</feature>
<feature type="transmembrane region" description="Helical" evidence="7">
    <location>
        <begin position="43"/>
        <end position="62"/>
    </location>
</feature>
<protein>
    <submittedName>
        <fullName evidence="8">Nucleoside permease</fullName>
    </submittedName>
</protein>
<dbReference type="InterPro" id="IPR004740">
    <property type="entry name" value="Nuc_H_symport"/>
</dbReference>
<feature type="transmembrane region" description="Helical" evidence="7">
    <location>
        <begin position="7"/>
        <end position="31"/>
    </location>
</feature>
<dbReference type="Gene3D" id="1.20.1250.20">
    <property type="entry name" value="MFS general substrate transporter like domains"/>
    <property type="match status" value="2"/>
</dbReference>
<proteinExistence type="predicted"/>
<dbReference type="GO" id="GO:0005886">
    <property type="term" value="C:plasma membrane"/>
    <property type="evidence" value="ECO:0007669"/>
    <property type="project" value="UniProtKB-SubCell"/>
</dbReference>
<keyword evidence="3" id="KW-1003">Cell membrane</keyword>
<feature type="transmembrane region" description="Helical" evidence="7">
    <location>
        <begin position="244"/>
        <end position="264"/>
    </location>
</feature>
<feature type="transmembrane region" description="Helical" evidence="7">
    <location>
        <begin position="158"/>
        <end position="178"/>
    </location>
</feature>
<keyword evidence="2" id="KW-0813">Transport</keyword>
<dbReference type="GO" id="GO:0015213">
    <property type="term" value="F:uridine transmembrane transporter activity"/>
    <property type="evidence" value="ECO:0007669"/>
    <property type="project" value="TreeGrafter"/>
</dbReference>
<evidence type="ECO:0000256" key="6">
    <source>
        <dbReference type="ARBA" id="ARBA00023136"/>
    </source>
</evidence>
<feature type="transmembrane region" description="Helical" evidence="7">
    <location>
        <begin position="368"/>
        <end position="388"/>
    </location>
</feature>
<keyword evidence="5 7" id="KW-1133">Transmembrane helix</keyword>
<evidence type="ECO:0000256" key="7">
    <source>
        <dbReference type="SAM" id="Phobius"/>
    </source>
</evidence>
<keyword evidence="6 7" id="KW-0472">Membrane</keyword>
<accession>A0A6P1V8L1</accession>
<dbReference type="GO" id="GO:0015212">
    <property type="term" value="F:cytidine transmembrane transporter activity"/>
    <property type="evidence" value="ECO:0007669"/>
    <property type="project" value="TreeGrafter"/>
</dbReference>
<evidence type="ECO:0000256" key="1">
    <source>
        <dbReference type="ARBA" id="ARBA00004651"/>
    </source>
</evidence>
<dbReference type="PANTHER" id="PTHR23522">
    <property type="entry name" value="BLL5896 PROTEIN"/>
    <property type="match status" value="1"/>
</dbReference>
<keyword evidence="4 7" id="KW-0812">Transmembrane</keyword>
<comment type="subcellular location">
    <subcellularLocation>
        <location evidence="1">Cell membrane</location>
        <topology evidence="1">Multi-pass membrane protein</topology>
    </subcellularLocation>
</comment>
<dbReference type="RefSeq" id="WP_162122815.1">
    <property type="nucleotide sequence ID" value="NZ_CP048110.1"/>
</dbReference>
<dbReference type="EMBL" id="CP048110">
    <property type="protein sequence ID" value="QHS50039.1"/>
    <property type="molecule type" value="Genomic_DNA"/>
</dbReference>
<keyword evidence="8" id="KW-0614">Plasmid</keyword>
<feature type="transmembrane region" description="Helical" evidence="7">
    <location>
        <begin position="97"/>
        <end position="118"/>
    </location>
</feature>
<feature type="transmembrane region" description="Helical" evidence="7">
    <location>
        <begin position="71"/>
        <end position="91"/>
    </location>
</feature>
<geneLocation type="plasmid" evidence="8">
    <name>unnamed2</name>
</geneLocation>
<feature type="transmembrane region" description="Helical" evidence="7">
    <location>
        <begin position="130"/>
        <end position="152"/>
    </location>
</feature>
<evidence type="ECO:0000313" key="8">
    <source>
        <dbReference type="EMBL" id="QHS50039.1"/>
    </source>
</evidence>
<dbReference type="SUPFAM" id="SSF103473">
    <property type="entry name" value="MFS general substrate transporter"/>
    <property type="match status" value="1"/>
</dbReference>
<gene>
    <name evidence="8" type="ORF">GW952_30960</name>
</gene>
<dbReference type="PANTHER" id="PTHR23522:SF4">
    <property type="entry name" value="NUCLEOSIDE PERMEASE NUPG-RELATED"/>
    <property type="match status" value="1"/>
</dbReference>
<dbReference type="Proteomes" id="UP000464389">
    <property type="component" value="Plasmid unnamed2"/>
</dbReference>
<feature type="transmembrane region" description="Helical" evidence="7">
    <location>
        <begin position="294"/>
        <end position="316"/>
    </location>
</feature>
<organism evidence="8 9">
    <name type="scientific">Klebsiella michiganensis</name>
    <dbReference type="NCBI Taxonomy" id="1134687"/>
    <lineage>
        <taxon>Bacteria</taxon>
        <taxon>Pseudomonadati</taxon>
        <taxon>Pseudomonadota</taxon>
        <taxon>Gammaproteobacteria</taxon>
        <taxon>Enterobacterales</taxon>
        <taxon>Enterobacteriaceae</taxon>
        <taxon>Klebsiella/Raoultella group</taxon>
        <taxon>Klebsiella</taxon>
    </lineage>
</organism>
<feature type="transmembrane region" description="Helical" evidence="7">
    <location>
        <begin position="210"/>
        <end position="232"/>
    </location>
</feature>
<evidence type="ECO:0000256" key="4">
    <source>
        <dbReference type="ARBA" id="ARBA00022692"/>
    </source>
</evidence>
<name>A0A6P1V8L1_9ENTR</name>
<dbReference type="Pfam" id="PF03825">
    <property type="entry name" value="Nuc_H_symport"/>
    <property type="match status" value="1"/>
</dbReference>
<reference evidence="8 9" key="1">
    <citation type="submission" date="2020-01" db="EMBL/GenBank/DDBJ databases">
        <title>Bactrocera dorsalis gut bacteria genome.</title>
        <authorList>
            <person name="Zhang H."/>
            <person name="Cai Z."/>
        </authorList>
    </citation>
    <scope>NUCLEOTIDE SEQUENCE [LARGE SCALE GENOMIC DNA]</scope>
    <source>
        <strain evidence="8 9">BD177</strain>
        <plasmid evidence="8 9">unnamed2</plasmid>
    </source>
</reference>
<feature type="transmembrane region" description="Helical" evidence="7">
    <location>
        <begin position="271"/>
        <end position="288"/>
    </location>
</feature>
<evidence type="ECO:0000256" key="5">
    <source>
        <dbReference type="ARBA" id="ARBA00022989"/>
    </source>
</evidence>
<dbReference type="InterPro" id="IPR036259">
    <property type="entry name" value="MFS_trans_sf"/>
</dbReference>
<evidence type="ECO:0000256" key="2">
    <source>
        <dbReference type="ARBA" id="ARBA00022448"/>
    </source>
</evidence>
<dbReference type="AlphaFoldDB" id="A0A6P1V8L1"/>
<evidence type="ECO:0000256" key="3">
    <source>
        <dbReference type="ARBA" id="ARBA00022475"/>
    </source>
</evidence>